<dbReference type="Proteomes" id="UP000001880">
    <property type="component" value="Chromosome"/>
</dbReference>
<evidence type="ECO:0008006" key="4">
    <source>
        <dbReference type="Google" id="ProtNLM"/>
    </source>
</evidence>
<reference evidence="2 3" key="1">
    <citation type="journal article" date="2010" name="Stand. Genomic Sci.">
        <title>Complete genome sequence of Haliangium ochraceum type strain (SMP-2).</title>
        <authorList>
            <consortium name="US DOE Joint Genome Institute (JGI-PGF)"/>
            <person name="Ivanova N."/>
            <person name="Daum C."/>
            <person name="Lang E."/>
            <person name="Abt B."/>
            <person name="Kopitz M."/>
            <person name="Saunders E."/>
            <person name="Lapidus A."/>
            <person name="Lucas S."/>
            <person name="Glavina Del Rio T."/>
            <person name="Nolan M."/>
            <person name="Tice H."/>
            <person name="Copeland A."/>
            <person name="Cheng J.F."/>
            <person name="Chen F."/>
            <person name="Bruce D."/>
            <person name="Goodwin L."/>
            <person name="Pitluck S."/>
            <person name="Mavromatis K."/>
            <person name="Pati A."/>
            <person name="Mikhailova N."/>
            <person name="Chen A."/>
            <person name="Palaniappan K."/>
            <person name="Land M."/>
            <person name="Hauser L."/>
            <person name="Chang Y.J."/>
            <person name="Jeffries C.D."/>
            <person name="Detter J.C."/>
            <person name="Brettin T."/>
            <person name="Rohde M."/>
            <person name="Goker M."/>
            <person name="Bristow J."/>
            <person name="Markowitz V."/>
            <person name="Eisen J.A."/>
            <person name="Hugenholtz P."/>
            <person name="Kyrpides N.C."/>
            <person name="Klenk H.P."/>
        </authorList>
    </citation>
    <scope>NUCLEOTIDE SEQUENCE [LARGE SCALE GENOMIC DNA]</scope>
    <source>
        <strain evidence="3">DSM 14365 / CIP 107738 / JCM 11303 / AJ 13395 / SMP-2</strain>
    </source>
</reference>
<evidence type="ECO:0000313" key="3">
    <source>
        <dbReference type="Proteomes" id="UP000001880"/>
    </source>
</evidence>
<proteinExistence type="predicted"/>
<feature type="transmembrane region" description="Helical" evidence="1">
    <location>
        <begin position="6"/>
        <end position="25"/>
    </location>
</feature>
<dbReference type="RefSeq" id="WP_012826311.1">
    <property type="nucleotide sequence ID" value="NC_013440.1"/>
</dbReference>
<dbReference type="OrthoDB" id="5478917at2"/>
<sequence length="224" mass="24854">MLMSYLLLFIGVFVIVVVAISVYFSRDNRIKRAMREARLVSIDAFDETAGMTRLLGTLRYTEPPLTAPLTGRQCALYVAVVEEYRSSGRSGSWHEVIREEAGQDFVLDDGSGTALIRHRGADTVIVKDAHFRSGTFKDATPGLEAFLARHGESSTGMIFNRALRYREGILEAGEQVAVCGRGVREPDPDARTPSPGYREMATRVVMKPSLDFPLYVSDDPDVFN</sequence>
<gene>
    <name evidence="2" type="ordered locus">Hoch_1117</name>
</gene>
<evidence type="ECO:0000256" key="1">
    <source>
        <dbReference type="SAM" id="Phobius"/>
    </source>
</evidence>
<dbReference type="KEGG" id="hoh:Hoch_1117"/>
<keyword evidence="3" id="KW-1185">Reference proteome</keyword>
<accession>D0LS02</accession>
<name>D0LS02_HALO1</name>
<organism evidence="2 3">
    <name type="scientific">Haliangium ochraceum (strain DSM 14365 / JCM 11303 / SMP-2)</name>
    <dbReference type="NCBI Taxonomy" id="502025"/>
    <lineage>
        <taxon>Bacteria</taxon>
        <taxon>Pseudomonadati</taxon>
        <taxon>Myxococcota</taxon>
        <taxon>Polyangia</taxon>
        <taxon>Haliangiales</taxon>
        <taxon>Kofleriaceae</taxon>
        <taxon>Haliangium</taxon>
    </lineage>
</organism>
<keyword evidence="1" id="KW-0812">Transmembrane</keyword>
<keyword evidence="1" id="KW-0472">Membrane</keyword>
<dbReference type="AlphaFoldDB" id="D0LS02"/>
<evidence type="ECO:0000313" key="2">
    <source>
        <dbReference type="EMBL" id="ACY13699.1"/>
    </source>
</evidence>
<dbReference type="EMBL" id="CP001804">
    <property type="protein sequence ID" value="ACY13699.1"/>
    <property type="molecule type" value="Genomic_DNA"/>
</dbReference>
<protein>
    <recommendedName>
        <fullName evidence="4">RING-type E3 ubiquitin transferase</fullName>
    </recommendedName>
</protein>
<dbReference type="eggNOG" id="ENOG5031DFR">
    <property type="taxonomic scope" value="Bacteria"/>
</dbReference>
<keyword evidence="1" id="KW-1133">Transmembrane helix</keyword>
<dbReference type="HOGENOM" id="CLU_105849_0_0_7"/>